<accession>A0A3S5A7Z8</accession>
<keyword evidence="2" id="KW-0812">Transmembrane</keyword>
<evidence type="ECO:0000313" key="4">
    <source>
        <dbReference type="Proteomes" id="UP000784294"/>
    </source>
</evidence>
<dbReference type="EMBL" id="CAAALY010110218">
    <property type="protein sequence ID" value="VEL30194.1"/>
    <property type="molecule type" value="Genomic_DNA"/>
</dbReference>
<name>A0A3S5A7Z8_9PLAT</name>
<evidence type="ECO:0000256" key="2">
    <source>
        <dbReference type="SAM" id="Phobius"/>
    </source>
</evidence>
<gene>
    <name evidence="3" type="ORF">PXEA_LOCUS23634</name>
</gene>
<proteinExistence type="predicted"/>
<dbReference type="InterPro" id="IPR018184">
    <property type="entry name" value="Integrin_alpha_C_CS"/>
</dbReference>
<dbReference type="Proteomes" id="UP000784294">
    <property type="component" value="Unassembled WGS sequence"/>
</dbReference>
<feature type="transmembrane region" description="Helical" evidence="2">
    <location>
        <begin position="96"/>
        <end position="118"/>
    </location>
</feature>
<protein>
    <recommendedName>
        <fullName evidence="5">Integrin alpha-2 domain-containing protein</fullName>
    </recommendedName>
</protein>
<keyword evidence="4" id="KW-1185">Reference proteome</keyword>
<keyword evidence="2" id="KW-1133">Transmembrane helix</keyword>
<dbReference type="OrthoDB" id="6259035at2759"/>
<reference evidence="3" key="1">
    <citation type="submission" date="2018-11" db="EMBL/GenBank/DDBJ databases">
        <authorList>
            <consortium name="Pathogen Informatics"/>
        </authorList>
    </citation>
    <scope>NUCLEOTIDE SEQUENCE</scope>
</reference>
<dbReference type="AlphaFoldDB" id="A0A3S5A7Z8"/>
<evidence type="ECO:0008006" key="5">
    <source>
        <dbReference type="Google" id="ProtNLM"/>
    </source>
</evidence>
<dbReference type="PROSITE" id="PS00242">
    <property type="entry name" value="INTEGRIN_ALPHA"/>
    <property type="match status" value="1"/>
</dbReference>
<feature type="region of interest" description="Disordered" evidence="1">
    <location>
        <begin position="139"/>
        <end position="196"/>
    </location>
</feature>
<evidence type="ECO:0000256" key="1">
    <source>
        <dbReference type="SAM" id="MobiDB-lite"/>
    </source>
</evidence>
<organism evidence="3 4">
    <name type="scientific">Protopolystoma xenopodis</name>
    <dbReference type="NCBI Taxonomy" id="117903"/>
    <lineage>
        <taxon>Eukaryota</taxon>
        <taxon>Metazoa</taxon>
        <taxon>Spiralia</taxon>
        <taxon>Lophotrochozoa</taxon>
        <taxon>Platyhelminthes</taxon>
        <taxon>Monogenea</taxon>
        <taxon>Polyopisthocotylea</taxon>
        <taxon>Polystomatidea</taxon>
        <taxon>Polystomatidae</taxon>
        <taxon>Protopolystoma</taxon>
    </lineage>
</organism>
<sequence length="269" mass="28704">MRGDAVRIVLRAWIWSDSLFRHKISDVAIVSQAVAILPANAFGLVVHPFHPLHPTSGPVLSDANASATATDRPRLSISTNFVFEGIKVLIIRQLPIWPIILGALLGLALLACIVVGMWRCGFFRRKRWYTSQPGSGPVLAGAGGAGPTSTPGPGPGPASNPGQGAGSSHVVATRNGLGREPNRGEMQTRSSMDSNIGMGMNMGPKPLYYGGQQQYPSQRDLPTPYHHGLSSYGHPVTMDPPTTLDPGYYMAGTPINMRHYGTTEGPTML</sequence>
<keyword evidence="2" id="KW-0472">Membrane</keyword>
<dbReference type="Gene3D" id="1.20.5.930">
    <property type="entry name" value="Bicelle-embedded integrin alpha(iib) transmembrane segment"/>
    <property type="match status" value="1"/>
</dbReference>
<comment type="caution">
    <text evidence="3">The sequence shown here is derived from an EMBL/GenBank/DDBJ whole genome shotgun (WGS) entry which is preliminary data.</text>
</comment>
<evidence type="ECO:0000313" key="3">
    <source>
        <dbReference type="EMBL" id="VEL30194.1"/>
    </source>
</evidence>
<feature type="compositionally biased region" description="Polar residues" evidence="1">
    <location>
        <begin position="185"/>
        <end position="194"/>
    </location>
</feature>
<feature type="transmembrane region" description="Helical" evidence="2">
    <location>
        <begin position="27"/>
        <end position="49"/>
    </location>
</feature>
<feature type="compositionally biased region" description="Low complexity" evidence="1">
    <location>
        <begin position="159"/>
        <end position="168"/>
    </location>
</feature>